<dbReference type="PROSITE" id="PS50943">
    <property type="entry name" value="HTH_CROC1"/>
    <property type="match status" value="1"/>
</dbReference>
<evidence type="ECO:0000313" key="4">
    <source>
        <dbReference type="Proteomes" id="UP001549749"/>
    </source>
</evidence>
<accession>A0ABV2T9Z2</accession>
<dbReference type="Pfam" id="PF01381">
    <property type="entry name" value="HTH_3"/>
    <property type="match status" value="1"/>
</dbReference>
<dbReference type="CDD" id="cd00093">
    <property type="entry name" value="HTH_XRE"/>
    <property type="match status" value="1"/>
</dbReference>
<evidence type="ECO:0000259" key="2">
    <source>
        <dbReference type="PROSITE" id="PS50943"/>
    </source>
</evidence>
<dbReference type="EMBL" id="JBEXAC010000002">
    <property type="protein sequence ID" value="MET6999460.1"/>
    <property type="molecule type" value="Genomic_DNA"/>
</dbReference>
<sequence length="71" mass="7750">MKSKEQILSDFGKRLLKLREAKKITQMDLAVKVDSYPNYISKLENGKSEPGLVILKSLAAALGVTVSDLTG</sequence>
<evidence type="ECO:0000313" key="3">
    <source>
        <dbReference type="EMBL" id="MET6999460.1"/>
    </source>
</evidence>
<keyword evidence="1" id="KW-0238">DNA-binding</keyword>
<name>A0ABV2T9Z2_9BACT</name>
<dbReference type="RefSeq" id="WP_354662022.1">
    <property type="nucleotide sequence ID" value="NZ_JBEXAC010000002.1"/>
</dbReference>
<dbReference type="SMART" id="SM00530">
    <property type="entry name" value="HTH_XRE"/>
    <property type="match status" value="1"/>
</dbReference>
<dbReference type="Proteomes" id="UP001549749">
    <property type="component" value="Unassembled WGS sequence"/>
</dbReference>
<dbReference type="Gene3D" id="1.10.260.40">
    <property type="entry name" value="lambda repressor-like DNA-binding domains"/>
    <property type="match status" value="1"/>
</dbReference>
<comment type="caution">
    <text evidence="3">The sequence shown here is derived from an EMBL/GenBank/DDBJ whole genome shotgun (WGS) entry which is preliminary data.</text>
</comment>
<dbReference type="InterPro" id="IPR001387">
    <property type="entry name" value="Cro/C1-type_HTH"/>
</dbReference>
<keyword evidence="4" id="KW-1185">Reference proteome</keyword>
<evidence type="ECO:0000256" key="1">
    <source>
        <dbReference type="ARBA" id="ARBA00023125"/>
    </source>
</evidence>
<dbReference type="InterPro" id="IPR010982">
    <property type="entry name" value="Lambda_DNA-bd_dom_sf"/>
</dbReference>
<dbReference type="PANTHER" id="PTHR46797">
    <property type="entry name" value="HTH-TYPE TRANSCRIPTIONAL REGULATOR"/>
    <property type="match status" value="1"/>
</dbReference>
<gene>
    <name evidence="3" type="ORF">ABR189_18875</name>
</gene>
<proteinExistence type="predicted"/>
<dbReference type="SUPFAM" id="SSF47413">
    <property type="entry name" value="lambda repressor-like DNA-binding domains"/>
    <property type="match status" value="1"/>
</dbReference>
<organism evidence="3 4">
    <name type="scientific">Chitinophaga defluvii</name>
    <dbReference type="NCBI Taxonomy" id="3163343"/>
    <lineage>
        <taxon>Bacteria</taxon>
        <taxon>Pseudomonadati</taxon>
        <taxon>Bacteroidota</taxon>
        <taxon>Chitinophagia</taxon>
        <taxon>Chitinophagales</taxon>
        <taxon>Chitinophagaceae</taxon>
        <taxon>Chitinophaga</taxon>
    </lineage>
</organism>
<dbReference type="InterPro" id="IPR050807">
    <property type="entry name" value="TransReg_Diox_bact_type"/>
</dbReference>
<feature type="domain" description="HTH cro/C1-type" evidence="2">
    <location>
        <begin position="15"/>
        <end position="69"/>
    </location>
</feature>
<protein>
    <submittedName>
        <fullName evidence="3">Helix-turn-helix transcriptional regulator</fullName>
    </submittedName>
</protein>
<reference evidence="3 4" key="1">
    <citation type="submission" date="2024-06" db="EMBL/GenBank/DDBJ databases">
        <title>Chitinophaga defluvii sp. nov., isolated from municipal sewage.</title>
        <authorList>
            <person name="Zhang L."/>
        </authorList>
    </citation>
    <scope>NUCLEOTIDE SEQUENCE [LARGE SCALE GENOMIC DNA]</scope>
    <source>
        <strain evidence="3 4">H8</strain>
    </source>
</reference>
<dbReference type="PANTHER" id="PTHR46797:SF1">
    <property type="entry name" value="METHYLPHOSPHONATE SYNTHASE"/>
    <property type="match status" value="1"/>
</dbReference>